<protein>
    <submittedName>
        <fullName evidence="1">2134_t:CDS:1</fullName>
    </submittedName>
</protein>
<evidence type="ECO:0000313" key="1">
    <source>
        <dbReference type="EMBL" id="CAG8857402.1"/>
    </source>
</evidence>
<dbReference type="EMBL" id="CAJVQB010170563">
    <property type="protein sequence ID" value="CAG8857402.1"/>
    <property type="molecule type" value="Genomic_DNA"/>
</dbReference>
<organism evidence="1 2">
    <name type="scientific">Gigaspora margarita</name>
    <dbReference type="NCBI Taxonomy" id="4874"/>
    <lineage>
        <taxon>Eukaryota</taxon>
        <taxon>Fungi</taxon>
        <taxon>Fungi incertae sedis</taxon>
        <taxon>Mucoromycota</taxon>
        <taxon>Glomeromycotina</taxon>
        <taxon>Glomeromycetes</taxon>
        <taxon>Diversisporales</taxon>
        <taxon>Gigasporaceae</taxon>
        <taxon>Gigaspora</taxon>
    </lineage>
</organism>
<accession>A0ABN7XSG6</accession>
<reference evidence="1 2" key="1">
    <citation type="submission" date="2021-06" db="EMBL/GenBank/DDBJ databases">
        <authorList>
            <person name="Kallberg Y."/>
            <person name="Tangrot J."/>
            <person name="Rosling A."/>
        </authorList>
    </citation>
    <scope>NUCLEOTIDE SEQUENCE [LARGE SCALE GENOMIC DNA]</scope>
    <source>
        <strain evidence="1 2">120-4 pot B 10/14</strain>
    </source>
</reference>
<keyword evidence="2" id="KW-1185">Reference proteome</keyword>
<evidence type="ECO:0000313" key="2">
    <source>
        <dbReference type="Proteomes" id="UP000789901"/>
    </source>
</evidence>
<gene>
    <name evidence="1" type="ORF">GMARGA_LOCUS46221</name>
</gene>
<proteinExistence type="predicted"/>
<sequence length="45" mass="5352">NTIGSYTKSILDANFKNEEEYINELDCYILEKLANKEIKVLAWWK</sequence>
<feature type="non-terminal residue" evidence="1">
    <location>
        <position position="1"/>
    </location>
</feature>
<dbReference type="Proteomes" id="UP000789901">
    <property type="component" value="Unassembled WGS sequence"/>
</dbReference>
<feature type="non-terminal residue" evidence="1">
    <location>
        <position position="45"/>
    </location>
</feature>
<name>A0ABN7XSG6_GIGMA</name>
<comment type="caution">
    <text evidence="1">The sequence shown here is derived from an EMBL/GenBank/DDBJ whole genome shotgun (WGS) entry which is preliminary data.</text>
</comment>